<name>A0A1W1EHK3_9ZZZZ</name>
<protein>
    <submittedName>
        <fullName evidence="1">Uncharacterized protein</fullName>
    </submittedName>
</protein>
<gene>
    <name evidence="1" type="ORF">MNB_SV-15-233</name>
</gene>
<reference evidence="1" key="1">
    <citation type="submission" date="2016-10" db="EMBL/GenBank/DDBJ databases">
        <authorList>
            <person name="de Groot N.N."/>
        </authorList>
    </citation>
    <scope>NUCLEOTIDE SEQUENCE</scope>
</reference>
<evidence type="ECO:0000313" key="1">
    <source>
        <dbReference type="EMBL" id="SHO80335.1"/>
    </source>
</evidence>
<accession>A0A1W1EHK3</accession>
<sequence length="134" mass="15173">MATKEQLLRKVKNLQSNNIKYILHKLGENQESSQNIELLDDDIESIREILSILIDKDETFATKFQTIIEEDNQHRSGIDYTTIVGIVTLGTIANNLIIAKSPTKVIDKDISIERDYSTLSQTLKSLAEVLKSIK</sequence>
<dbReference type="EMBL" id="FRYL01000005">
    <property type="protein sequence ID" value="SHO80335.1"/>
    <property type="molecule type" value="Genomic_DNA"/>
</dbReference>
<dbReference type="AlphaFoldDB" id="A0A1W1EHK3"/>
<organism evidence="1">
    <name type="scientific">hydrothermal vent metagenome</name>
    <dbReference type="NCBI Taxonomy" id="652676"/>
    <lineage>
        <taxon>unclassified sequences</taxon>
        <taxon>metagenomes</taxon>
        <taxon>ecological metagenomes</taxon>
    </lineage>
</organism>
<proteinExistence type="predicted"/>